<dbReference type="EMBL" id="CAADRA010005941">
    <property type="protein sequence ID" value="VFT93443.1"/>
    <property type="molecule type" value="Genomic_DNA"/>
</dbReference>
<proteinExistence type="predicted"/>
<keyword evidence="1" id="KW-0472">Membrane</keyword>
<accession>A0A485L7W5</accession>
<dbReference type="EMBL" id="VJMH01005920">
    <property type="protein sequence ID" value="KAF0692231.1"/>
    <property type="molecule type" value="Genomic_DNA"/>
</dbReference>
<keyword evidence="1" id="KW-1133">Transmembrane helix</keyword>
<feature type="transmembrane region" description="Helical" evidence="1">
    <location>
        <begin position="540"/>
        <end position="565"/>
    </location>
</feature>
<evidence type="ECO:0000313" key="3">
    <source>
        <dbReference type="EMBL" id="VFT93443.1"/>
    </source>
</evidence>
<reference evidence="3 4" key="1">
    <citation type="submission" date="2019-03" db="EMBL/GenBank/DDBJ databases">
        <authorList>
            <person name="Gaulin E."/>
            <person name="Dumas B."/>
        </authorList>
    </citation>
    <scope>NUCLEOTIDE SEQUENCE [LARGE SCALE GENOMIC DNA]</scope>
    <source>
        <strain evidence="3">CBS 568.67</strain>
    </source>
</reference>
<protein>
    <submittedName>
        <fullName evidence="3">Aste57867_16672 protein</fullName>
    </submittedName>
</protein>
<name>A0A485L7W5_9STRA</name>
<reference evidence="2" key="2">
    <citation type="submission" date="2019-06" db="EMBL/GenBank/DDBJ databases">
        <title>Genomics analysis of Aphanomyces spp. identifies a new class of oomycete effector associated with host adaptation.</title>
        <authorList>
            <person name="Gaulin E."/>
        </authorList>
    </citation>
    <scope>NUCLEOTIDE SEQUENCE</scope>
    <source>
        <strain evidence="2">CBS 578.67</strain>
    </source>
</reference>
<feature type="transmembrane region" description="Helical" evidence="1">
    <location>
        <begin position="379"/>
        <end position="404"/>
    </location>
</feature>
<evidence type="ECO:0000313" key="2">
    <source>
        <dbReference type="EMBL" id="KAF0692231.1"/>
    </source>
</evidence>
<evidence type="ECO:0000313" key="4">
    <source>
        <dbReference type="Proteomes" id="UP000332933"/>
    </source>
</evidence>
<feature type="transmembrane region" description="Helical" evidence="1">
    <location>
        <begin position="508"/>
        <end position="528"/>
    </location>
</feature>
<dbReference type="Proteomes" id="UP000332933">
    <property type="component" value="Unassembled WGS sequence"/>
</dbReference>
<sequence length="701" mass="77940">MYRLQRITASSPDAIIETRVLGGMFGGYNGFKNDPLHNTMGVYKLSEQMSQHTSGQHALDYFSQEQKIADWYANYEVTQKTSGNLLSFVVARFGSFRFGDIRYSPDEAETLCYQALMRRVAQIVWLTALRLHPTLQFLVYTSAQNDMSDYAWFRQQMMVDEVVGENPHGGRVHMSYHALFVSARLGNGWPLIPILTALTQVHNVSFLCDQILLEMNNTFTSLIELEGGLINFRDKTHCPIGVDTFGVTLTDDLERMYKKVYPGFDGLVHDVVTNVVAVHAAMQSALSMDISVPQAYLRNTKTPLDGSPLQFTHTPLGVGLIRLSLKNAPFQSAITALQASMVCYNTLETRYLTLSSRCWTETLSSGEVRASHSSVHLRLAVFSAWTIGLVMNAIGEFLSLRYVVRMWRIWHLTKFDLAYWERGLLVSTHLQSLGRSITVLESAMLACSSLPLLFGYRLPQDPGFVATTTSLHVKGLDELVMALGLTWTIHLGMEVASRLVTLHHKSKWFLAQNVLAKFLLTITVYILLLVTSESTSYSNAIGSLIGIWCFALFAGFGSMILSVLWDRPSSAKIFIDGLPSGEDEIADSFTKAGLPRNRLGYLSQQQGRWSLVGIALEGWRGVATGPRSFLMACENVLLHLSAGGTVEPTRCRDISPADFDVLAQATNVLKKQASVVPQADFDVPNSVDDAIIATQDTRIAW</sequence>
<keyword evidence="4" id="KW-1185">Reference proteome</keyword>
<keyword evidence="1" id="KW-0812">Transmembrane</keyword>
<gene>
    <name evidence="3" type="primary">Aste57867_16672</name>
    <name evidence="2" type="ORF">As57867_016615</name>
    <name evidence="3" type="ORF">ASTE57867_16672</name>
</gene>
<organism evidence="3 4">
    <name type="scientific">Aphanomyces stellatus</name>
    <dbReference type="NCBI Taxonomy" id="120398"/>
    <lineage>
        <taxon>Eukaryota</taxon>
        <taxon>Sar</taxon>
        <taxon>Stramenopiles</taxon>
        <taxon>Oomycota</taxon>
        <taxon>Saprolegniomycetes</taxon>
        <taxon>Saprolegniales</taxon>
        <taxon>Verrucalvaceae</taxon>
        <taxon>Aphanomyces</taxon>
    </lineage>
</organism>
<dbReference type="AlphaFoldDB" id="A0A485L7W5"/>
<evidence type="ECO:0000256" key="1">
    <source>
        <dbReference type="SAM" id="Phobius"/>
    </source>
</evidence>